<protein>
    <recommendedName>
        <fullName evidence="3">Acetyl-coenzyme A synthetase N-terminal domain-containing protein</fullName>
    </recommendedName>
</protein>
<reference evidence="1 2" key="1">
    <citation type="submission" date="2013-01" db="EMBL/GenBank/DDBJ databases">
        <authorList>
            <person name="Harkins D.M."/>
            <person name="Durkin A.S."/>
            <person name="Brinkac L.M."/>
            <person name="Haft D.H."/>
            <person name="Selengut J.D."/>
            <person name="Sanka R."/>
            <person name="DePew J."/>
            <person name="Purushe J."/>
            <person name="Picardeau M."/>
            <person name="Werts C."/>
            <person name="Goarant C."/>
            <person name="Vinetz J.M."/>
            <person name="Sutton G.G."/>
            <person name="Nierman W.C."/>
            <person name="Fouts D.E."/>
        </authorList>
    </citation>
    <scope>NUCLEOTIDE SEQUENCE [LARGE SCALE GENOMIC DNA]</scope>
    <source>
        <strain evidence="1 2">200901868</strain>
    </source>
</reference>
<comment type="caution">
    <text evidence="1">The sequence shown here is derived from an EMBL/GenBank/DDBJ whole genome shotgun (WGS) entry which is preliminary data.</text>
</comment>
<dbReference type="AlphaFoldDB" id="M6WFT2"/>
<dbReference type="PANTHER" id="PTHR42921">
    <property type="entry name" value="ACETOACETYL-COA SYNTHETASE"/>
    <property type="match status" value="1"/>
</dbReference>
<gene>
    <name evidence="1" type="ORF">LEP1GSC133_0995</name>
</gene>
<sequence length="105" mass="12767">MHQQLWAPSIARIESSNLSRYQKFLRERKNLHFSSYEELRVWSVKDVGVFWESIWEFSEVVHSKKYETPYRIGRNFTDSRYFFGSQTQFCRESAPKDRFLPSFDL</sequence>
<evidence type="ECO:0008006" key="3">
    <source>
        <dbReference type="Google" id="ProtNLM"/>
    </source>
</evidence>
<accession>M6WFT2</accession>
<dbReference type="STRING" id="1192866.LEP1GSC133_0995"/>
<organism evidence="1 2">
    <name type="scientific">Leptospira borgpetersenii serovar Pomona str. 200901868</name>
    <dbReference type="NCBI Taxonomy" id="1192866"/>
    <lineage>
        <taxon>Bacteria</taxon>
        <taxon>Pseudomonadati</taxon>
        <taxon>Spirochaetota</taxon>
        <taxon>Spirochaetia</taxon>
        <taxon>Leptospirales</taxon>
        <taxon>Leptospiraceae</taxon>
        <taxon>Leptospira</taxon>
    </lineage>
</organism>
<evidence type="ECO:0000313" key="1">
    <source>
        <dbReference type="EMBL" id="EMO64009.1"/>
    </source>
</evidence>
<dbReference type="GO" id="GO:0030729">
    <property type="term" value="F:acetoacetate-CoA ligase activity"/>
    <property type="evidence" value="ECO:0007669"/>
    <property type="project" value="TreeGrafter"/>
</dbReference>
<dbReference type="EMBL" id="AKWF02000033">
    <property type="protein sequence ID" value="EMO64009.1"/>
    <property type="molecule type" value="Genomic_DNA"/>
</dbReference>
<proteinExistence type="predicted"/>
<evidence type="ECO:0000313" key="2">
    <source>
        <dbReference type="Proteomes" id="UP000012159"/>
    </source>
</evidence>
<dbReference type="PANTHER" id="PTHR42921:SF1">
    <property type="entry name" value="ACETOACETYL-COA SYNTHETASE"/>
    <property type="match status" value="1"/>
</dbReference>
<name>M6WFT2_LEPBO</name>
<dbReference type="Proteomes" id="UP000012159">
    <property type="component" value="Unassembled WGS sequence"/>
</dbReference>